<evidence type="ECO:0000256" key="1">
    <source>
        <dbReference type="ARBA" id="ARBA00007323"/>
    </source>
</evidence>
<keyword evidence="2" id="KW-0479">Metal-binding</keyword>
<reference evidence="6" key="3">
    <citation type="submission" date="2025-08" db="UniProtKB">
        <authorList>
            <consortium name="Ensembl"/>
        </authorList>
    </citation>
    <scope>IDENTIFICATION</scope>
</reference>
<feature type="domain" description="EF-hand" evidence="5">
    <location>
        <begin position="124"/>
        <end position="159"/>
    </location>
</feature>
<dbReference type="Ensembl" id="ENSAMXT00000056745.1">
    <property type="protein sequence ID" value="ENSAMXP00000054777.1"/>
    <property type="gene ID" value="ENSAMXG00000035272.1"/>
</dbReference>
<sequence length="165" mass="19263">MHFNTVIRKVYYVYFLKVYPTWKIHTFQNLNIYSNTYKMYYFGATYVKLSIFKSIFHCRSLCCCFFFSEVAQLFLFSPMEAAINTLVSQFKAFAGKQGSDQTLSREEFQSMLNTQLKNYIKNANDPAAIDQLMSSLDKNSDGELSFLEFWQFLGQLANQHGGFNK</sequence>
<dbReference type="AlphaFoldDB" id="A0A3B1KJA6"/>
<dbReference type="InParanoid" id="A0A3B1KJA6"/>
<evidence type="ECO:0000256" key="3">
    <source>
        <dbReference type="ARBA" id="ARBA00022737"/>
    </source>
</evidence>
<dbReference type="PROSITE" id="PS50222">
    <property type="entry name" value="EF_HAND_2"/>
    <property type="match status" value="1"/>
</dbReference>
<dbReference type="STRING" id="7994.ENSAMXP00000054777"/>
<dbReference type="Proteomes" id="UP000018467">
    <property type="component" value="Unassembled WGS sequence"/>
</dbReference>
<dbReference type="GO" id="GO:0005509">
    <property type="term" value="F:calcium ion binding"/>
    <property type="evidence" value="ECO:0007669"/>
    <property type="project" value="InterPro"/>
</dbReference>
<accession>A0A3B1KJA6</accession>
<dbReference type="Gene3D" id="1.10.238.10">
    <property type="entry name" value="EF-hand"/>
    <property type="match status" value="1"/>
</dbReference>
<organism evidence="6 7">
    <name type="scientific">Astyanax mexicanus</name>
    <name type="common">Blind cave fish</name>
    <name type="synonym">Astyanax fasciatus mexicanus</name>
    <dbReference type="NCBI Taxonomy" id="7994"/>
    <lineage>
        <taxon>Eukaryota</taxon>
        <taxon>Metazoa</taxon>
        <taxon>Chordata</taxon>
        <taxon>Craniata</taxon>
        <taxon>Vertebrata</taxon>
        <taxon>Euteleostomi</taxon>
        <taxon>Actinopterygii</taxon>
        <taxon>Neopterygii</taxon>
        <taxon>Teleostei</taxon>
        <taxon>Ostariophysi</taxon>
        <taxon>Characiformes</taxon>
        <taxon>Characoidei</taxon>
        <taxon>Acestrorhamphidae</taxon>
        <taxon>Acestrorhamphinae</taxon>
        <taxon>Astyanax</taxon>
    </lineage>
</organism>
<dbReference type="SUPFAM" id="SSF47473">
    <property type="entry name" value="EF-hand"/>
    <property type="match status" value="1"/>
</dbReference>
<dbReference type="GO" id="GO:0048471">
    <property type="term" value="C:perinuclear region of cytoplasm"/>
    <property type="evidence" value="ECO:0007669"/>
    <property type="project" value="TreeGrafter"/>
</dbReference>
<dbReference type="InterPro" id="IPR034325">
    <property type="entry name" value="S-100_dom"/>
</dbReference>
<evidence type="ECO:0000313" key="6">
    <source>
        <dbReference type="Ensembl" id="ENSAMXP00000054777.1"/>
    </source>
</evidence>
<dbReference type="InterPro" id="IPR002048">
    <property type="entry name" value="EF_hand_dom"/>
</dbReference>
<name>A0A3B1KJA6_ASTMX</name>
<proteinExistence type="inferred from homology"/>
<protein>
    <submittedName>
        <fullName evidence="6">S100 calcium binding protein A11</fullName>
    </submittedName>
</protein>
<evidence type="ECO:0000256" key="4">
    <source>
        <dbReference type="ARBA" id="ARBA00022837"/>
    </source>
</evidence>
<evidence type="ECO:0000256" key="2">
    <source>
        <dbReference type="ARBA" id="ARBA00022723"/>
    </source>
</evidence>
<dbReference type="InterPro" id="IPR001751">
    <property type="entry name" value="S100/CaBP7/8-like_CS"/>
</dbReference>
<dbReference type="InterPro" id="IPR011992">
    <property type="entry name" value="EF-hand-dom_pair"/>
</dbReference>
<reference evidence="7" key="1">
    <citation type="submission" date="2013-03" db="EMBL/GenBank/DDBJ databases">
        <authorList>
            <person name="Jeffery W."/>
            <person name="Warren W."/>
            <person name="Wilson R.K."/>
        </authorList>
    </citation>
    <scope>NUCLEOTIDE SEQUENCE</scope>
    <source>
        <strain evidence="7">female</strain>
    </source>
</reference>
<dbReference type="Bgee" id="ENSAMXG00000035272">
    <property type="expression patterns" value="Expressed in head kidney and 6 other cell types or tissues"/>
</dbReference>
<reference evidence="6" key="4">
    <citation type="submission" date="2025-09" db="UniProtKB">
        <authorList>
            <consortium name="Ensembl"/>
        </authorList>
    </citation>
    <scope>IDENTIFICATION</scope>
</reference>
<comment type="similarity">
    <text evidence="1">Belongs to the S-100 family.</text>
</comment>
<evidence type="ECO:0000259" key="5">
    <source>
        <dbReference type="PROSITE" id="PS50222"/>
    </source>
</evidence>
<dbReference type="InterPro" id="IPR018247">
    <property type="entry name" value="EF_Hand_1_Ca_BS"/>
</dbReference>
<dbReference type="GO" id="GO:0048306">
    <property type="term" value="F:calcium-dependent protein binding"/>
    <property type="evidence" value="ECO:0007669"/>
    <property type="project" value="TreeGrafter"/>
</dbReference>
<dbReference type="PROSITE" id="PS00018">
    <property type="entry name" value="EF_HAND_1"/>
    <property type="match status" value="1"/>
</dbReference>
<dbReference type="CDD" id="cd00213">
    <property type="entry name" value="S-100"/>
    <property type="match status" value="1"/>
</dbReference>
<evidence type="ECO:0000313" key="7">
    <source>
        <dbReference type="Proteomes" id="UP000018467"/>
    </source>
</evidence>
<keyword evidence="4" id="KW-0106">Calcium</keyword>
<dbReference type="GeneTree" id="ENSGT00940000154172"/>
<dbReference type="Pfam" id="PF01023">
    <property type="entry name" value="S_100"/>
    <property type="match status" value="1"/>
</dbReference>
<reference evidence="7" key="2">
    <citation type="journal article" date="2014" name="Nat. Commun.">
        <title>The cavefish genome reveals candidate genes for eye loss.</title>
        <authorList>
            <person name="McGaugh S.E."/>
            <person name="Gross J.B."/>
            <person name="Aken B."/>
            <person name="Blin M."/>
            <person name="Borowsky R."/>
            <person name="Chalopin D."/>
            <person name="Hinaux H."/>
            <person name="Jeffery W.R."/>
            <person name="Keene A."/>
            <person name="Ma L."/>
            <person name="Minx P."/>
            <person name="Murphy D."/>
            <person name="O'Quin K.E."/>
            <person name="Retaux S."/>
            <person name="Rohner N."/>
            <person name="Searle S.M."/>
            <person name="Stahl B.A."/>
            <person name="Tabin C."/>
            <person name="Volff J.N."/>
            <person name="Yoshizawa M."/>
            <person name="Warren W.C."/>
        </authorList>
    </citation>
    <scope>NUCLEOTIDE SEQUENCE [LARGE SCALE GENOMIC DNA]</scope>
    <source>
        <strain evidence="7">female</strain>
    </source>
</reference>
<dbReference type="GO" id="GO:0005615">
    <property type="term" value="C:extracellular space"/>
    <property type="evidence" value="ECO:0007669"/>
    <property type="project" value="TreeGrafter"/>
</dbReference>
<keyword evidence="7" id="KW-1185">Reference proteome</keyword>
<dbReference type="GO" id="GO:0046914">
    <property type="term" value="F:transition metal ion binding"/>
    <property type="evidence" value="ECO:0007669"/>
    <property type="project" value="InterPro"/>
</dbReference>
<dbReference type="PANTHER" id="PTHR11639">
    <property type="entry name" value="S100 CALCIUM-BINDING PROTEIN"/>
    <property type="match status" value="1"/>
</dbReference>
<dbReference type="SMART" id="SM01394">
    <property type="entry name" value="S_100"/>
    <property type="match status" value="1"/>
</dbReference>
<dbReference type="PANTHER" id="PTHR11639:SF130">
    <property type="entry name" value="PROTEIN S100-A11"/>
    <property type="match status" value="1"/>
</dbReference>
<keyword evidence="3" id="KW-0677">Repeat</keyword>
<dbReference type="InterPro" id="IPR013787">
    <property type="entry name" value="S100_Ca-bd_sub"/>
</dbReference>
<dbReference type="PROSITE" id="PS00303">
    <property type="entry name" value="S100_CABP"/>
    <property type="match status" value="1"/>
</dbReference>